<evidence type="ECO:0000256" key="7">
    <source>
        <dbReference type="ARBA" id="ARBA00023242"/>
    </source>
</evidence>
<dbReference type="GO" id="GO:1904263">
    <property type="term" value="P:positive regulation of TORC1 signaling"/>
    <property type="evidence" value="ECO:0007669"/>
    <property type="project" value="TreeGrafter"/>
</dbReference>
<comment type="caution">
    <text evidence="9">The sequence shown here is derived from an EMBL/GenBank/DDBJ whole genome shotgun (WGS) entry which is preliminary data.</text>
</comment>
<comment type="similarity">
    <text evidence="2">Belongs to the WD repeat SEC13 family.</text>
</comment>
<gene>
    <name evidence="9" type="ORF">RB653_003000</name>
</gene>
<dbReference type="InterPro" id="IPR001680">
    <property type="entry name" value="WD40_rpt"/>
</dbReference>
<feature type="repeat" description="WD" evidence="8">
    <location>
        <begin position="344"/>
        <end position="376"/>
    </location>
</feature>
<evidence type="ECO:0000256" key="2">
    <source>
        <dbReference type="ARBA" id="ARBA00010102"/>
    </source>
</evidence>
<dbReference type="SUPFAM" id="SSF50978">
    <property type="entry name" value="WD40 repeat-like"/>
    <property type="match status" value="1"/>
</dbReference>
<dbReference type="SMART" id="SM00320">
    <property type="entry name" value="WD40"/>
    <property type="match status" value="6"/>
</dbReference>
<evidence type="ECO:0000256" key="6">
    <source>
        <dbReference type="ARBA" id="ARBA00022927"/>
    </source>
</evidence>
<feature type="repeat" description="WD" evidence="8">
    <location>
        <begin position="8"/>
        <end position="40"/>
    </location>
</feature>
<dbReference type="EMBL" id="JAVFKY010000004">
    <property type="protein sequence ID" value="KAK5578049.1"/>
    <property type="molecule type" value="Genomic_DNA"/>
</dbReference>
<dbReference type="FunFam" id="2.130.10.10:FF:003669">
    <property type="entry name" value="Uncharacterized protein"/>
    <property type="match status" value="1"/>
</dbReference>
<sequence>MRVFHRFSTAHDDLIHDVSYDFYGKRLATCSSDQKIKVWDQNDNQKWELSAEWKAHSGSVWKLAWAHPEYGQVIASCSFDRTVCIWEESEDEKGQKKWQLKAHLVDSRDSVTDIKFAPKSFGLRLATCSSDGYIRIYEAMDIMNLSQWTIVEEFESQKGTNNCISWNPSSYDKPMIAVGSNEPYIKIWEYSETGRKWVQIDSLTAYPIGSTILSGNLNSSNLNSGMGGMSVNNVNNISGGSFGLNSGNSIGNGNIGSLNSISGNSLMSGANSSINVSSGNNSIYSNNFDSSADGGNRAIHDVCWAPNMGRSYHLIATASKDHKVRIWKLCSDKSKMELREVMRKDDHKSEVWRVEWNITGTILASSGDDGNVCLWKCNMNGEWKLFSLISGEESTEDKYDR</sequence>
<dbReference type="InterPro" id="IPR037363">
    <property type="entry name" value="Sec13/Seh1_fam"/>
</dbReference>
<evidence type="ECO:0000256" key="4">
    <source>
        <dbReference type="ARBA" id="ARBA00022574"/>
    </source>
</evidence>
<dbReference type="Gene3D" id="2.130.10.10">
    <property type="entry name" value="YVTN repeat-like/Quinoprotein amine dehydrogenase"/>
    <property type="match status" value="2"/>
</dbReference>
<dbReference type="InterPro" id="IPR020472">
    <property type="entry name" value="WD40_PAC1"/>
</dbReference>
<evidence type="ECO:0000313" key="10">
    <source>
        <dbReference type="Proteomes" id="UP001344447"/>
    </source>
</evidence>
<keyword evidence="10" id="KW-1185">Reference proteome</keyword>
<feature type="repeat" description="WD" evidence="8">
    <location>
        <begin position="292"/>
        <end position="337"/>
    </location>
</feature>
<dbReference type="PANTHER" id="PTHR11024:SF3">
    <property type="entry name" value="NUCLEOPORIN SEH1"/>
    <property type="match status" value="1"/>
</dbReference>
<dbReference type="GO" id="GO:0005198">
    <property type="term" value="F:structural molecule activity"/>
    <property type="evidence" value="ECO:0007669"/>
    <property type="project" value="InterPro"/>
</dbReference>
<proteinExistence type="inferred from homology"/>
<evidence type="ECO:0000313" key="9">
    <source>
        <dbReference type="EMBL" id="KAK5578049.1"/>
    </source>
</evidence>
<keyword evidence="4 8" id="KW-0853">WD repeat</keyword>
<evidence type="ECO:0000256" key="5">
    <source>
        <dbReference type="ARBA" id="ARBA00022737"/>
    </source>
</evidence>
<accession>A0AAN7TRF5</accession>
<dbReference type="PROSITE" id="PS50294">
    <property type="entry name" value="WD_REPEATS_REGION"/>
    <property type="match status" value="2"/>
</dbReference>
<dbReference type="PRINTS" id="PR00320">
    <property type="entry name" value="GPROTEINBRPT"/>
</dbReference>
<organism evidence="9 10">
    <name type="scientific">Dictyostelium firmibasis</name>
    <dbReference type="NCBI Taxonomy" id="79012"/>
    <lineage>
        <taxon>Eukaryota</taxon>
        <taxon>Amoebozoa</taxon>
        <taxon>Evosea</taxon>
        <taxon>Eumycetozoa</taxon>
        <taxon>Dictyostelia</taxon>
        <taxon>Dictyosteliales</taxon>
        <taxon>Dictyosteliaceae</taxon>
        <taxon>Dictyostelium</taxon>
    </lineage>
</organism>
<dbReference type="GO" id="GO:0034198">
    <property type="term" value="P:cellular response to amino acid starvation"/>
    <property type="evidence" value="ECO:0007669"/>
    <property type="project" value="TreeGrafter"/>
</dbReference>
<dbReference type="InterPro" id="IPR036322">
    <property type="entry name" value="WD40_repeat_dom_sf"/>
</dbReference>
<dbReference type="InterPro" id="IPR015943">
    <property type="entry name" value="WD40/YVTN_repeat-like_dom_sf"/>
</dbReference>
<comment type="subcellular location">
    <subcellularLocation>
        <location evidence="1">Nucleus envelope</location>
    </subcellularLocation>
</comment>
<evidence type="ECO:0000256" key="1">
    <source>
        <dbReference type="ARBA" id="ARBA00004259"/>
    </source>
</evidence>
<keyword evidence="6" id="KW-0653">Protein transport</keyword>
<reference evidence="9 10" key="1">
    <citation type="submission" date="2023-11" db="EMBL/GenBank/DDBJ databases">
        <title>Dfirmibasis_genome.</title>
        <authorList>
            <person name="Edelbroek B."/>
            <person name="Kjellin J."/>
            <person name="Jerlstrom-Hultqvist J."/>
            <person name="Soderbom F."/>
        </authorList>
    </citation>
    <scope>NUCLEOTIDE SEQUENCE [LARGE SCALE GENOMIC DNA]</scope>
    <source>
        <strain evidence="9 10">TNS-C-14</strain>
    </source>
</reference>
<dbReference type="GO" id="GO:0015031">
    <property type="term" value="P:protein transport"/>
    <property type="evidence" value="ECO:0007669"/>
    <property type="project" value="UniProtKB-KW"/>
</dbReference>
<feature type="repeat" description="WD" evidence="8">
    <location>
        <begin position="53"/>
        <end position="87"/>
    </location>
</feature>
<evidence type="ECO:0000256" key="8">
    <source>
        <dbReference type="PROSITE-ProRule" id="PRU00221"/>
    </source>
</evidence>
<dbReference type="PANTHER" id="PTHR11024">
    <property type="entry name" value="NUCLEAR PORE COMPLEX PROTEIN SEC13 / SEH1 FAMILY MEMBER"/>
    <property type="match status" value="1"/>
</dbReference>
<keyword evidence="7" id="KW-0539">Nucleus</keyword>
<dbReference type="GO" id="GO:0035859">
    <property type="term" value="C:Seh1-associated complex"/>
    <property type="evidence" value="ECO:0007669"/>
    <property type="project" value="TreeGrafter"/>
</dbReference>
<dbReference type="Proteomes" id="UP001344447">
    <property type="component" value="Unassembled WGS sequence"/>
</dbReference>
<name>A0AAN7TRF5_9MYCE</name>
<dbReference type="PROSITE" id="PS50082">
    <property type="entry name" value="WD_REPEATS_2"/>
    <property type="match status" value="4"/>
</dbReference>
<protein>
    <submittedName>
        <fullName evidence="9">Uncharacterized protein</fullName>
    </submittedName>
</protein>
<keyword evidence="3" id="KW-0813">Transport</keyword>
<dbReference type="AlphaFoldDB" id="A0AAN7TRF5"/>
<dbReference type="Pfam" id="PF00400">
    <property type="entry name" value="WD40"/>
    <property type="match status" value="5"/>
</dbReference>
<dbReference type="GO" id="GO:0031080">
    <property type="term" value="C:nuclear pore outer ring"/>
    <property type="evidence" value="ECO:0007669"/>
    <property type="project" value="TreeGrafter"/>
</dbReference>
<evidence type="ECO:0000256" key="3">
    <source>
        <dbReference type="ARBA" id="ARBA00022448"/>
    </source>
</evidence>
<keyword evidence="5" id="KW-0677">Repeat</keyword>